<reference evidence="2" key="1">
    <citation type="submission" date="2011-12" db="EMBL/GenBank/DDBJ databases">
        <authorList>
            <consortium name="The Broad Institute Genome Sequencing Platform"/>
            <person name="Russ C."/>
            <person name="Tyler B."/>
            <person name="Panabieres F."/>
            <person name="Shan W."/>
            <person name="Tripathy S."/>
            <person name="Grunwald N."/>
            <person name="Machado M."/>
            <person name="Young S.K."/>
            <person name="Zeng Q."/>
            <person name="Gargeya S."/>
            <person name="Fitzgerald M."/>
            <person name="Haas B."/>
            <person name="Abouelleil A."/>
            <person name="Alvarado L."/>
            <person name="Arachchi H.M."/>
            <person name="Berlin A."/>
            <person name="Chapman S.B."/>
            <person name="Gearin G."/>
            <person name="Goldberg J."/>
            <person name="Griggs A."/>
            <person name="Gujja S."/>
            <person name="Hansen M."/>
            <person name="Heiman D."/>
            <person name="Howarth C."/>
            <person name="Larimer J."/>
            <person name="Lui A."/>
            <person name="MacDonald P.J.P."/>
            <person name="McCowen C."/>
            <person name="Montmayeur A."/>
            <person name="Murphy C."/>
            <person name="Neiman D."/>
            <person name="Pearson M."/>
            <person name="Priest M."/>
            <person name="Roberts A."/>
            <person name="Saif S."/>
            <person name="Shea T."/>
            <person name="Sisk P."/>
            <person name="Stolte C."/>
            <person name="Sykes S."/>
            <person name="Wortman J."/>
            <person name="Nusbaum C."/>
            <person name="Birren B."/>
        </authorList>
    </citation>
    <scope>NUCLEOTIDE SEQUENCE [LARGE SCALE GENOMIC DNA]</scope>
    <source>
        <strain evidence="2">INRA-310</strain>
    </source>
</reference>
<evidence type="ECO:0000313" key="2">
    <source>
        <dbReference type="Proteomes" id="UP000018817"/>
    </source>
</evidence>
<dbReference type="RefSeq" id="XP_008906132.1">
    <property type="nucleotide sequence ID" value="XM_008907884.1"/>
</dbReference>
<dbReference type="EMBL" id="KI669588">
    <property type="protein sequence ID" value="ETN08384.1"/>
    <property type="molecule type" value="Genomic_DNA"/>
</dbReference>
<sequence>MATVRYVLQQECCTKVEFVPSGITGITQPMNVAVMKDPRIDAIPEEVIVKGFVRAGIVPVGPRDATGRFRVHGVGSTEAPVVCDEGYIEDGRTVDETIKTSVAS</sequence>
<name>W2Q762_PHYN3</name>
<dbReference type="GeneID" id="20191608"/>
<dbReference type="Proteomes" id="UP000018817">
    <property type="component" value="Unassembled WGS sequence"/>
</dbReference>
<reference evidence="1 2" key="2">
    <citation type="submission" date="2013-11" db="EMBL/GenBank/DDBJ databases">
        <title>The Genome Sequence of Phytophthora parasitica INRA-310.</title>
        <authorList>
            <consortium name="The Broad Institute Genomics Platform"/>
            <person name="Russ C."/>
            <person name="Tyler B."/>
            <person name="Panabieres F."/>
            <person name="Shan W."/>
            <person name="Tripathy S."/>
            <person name="Grunwald N."/>
            <person name="Machado M."/>
            <person name="Johnson C.S."/>
            <person name="Arredondo F."/>
            <person name="Hong C."/>
            <person name="Coffey M."/>
            <person name="Young S.K."/>
            <person name="Zeng Q."/>
            <person name="Gargeya S."/>
            <person name="Fitzgerald M."/>
            <person name="Abouelleil A."/>
            <person name="Alvarado L."/>
            <person name="Chapman S.B."/>
            <person name="Gainer-Dewar J."/>
            <person name="Goldberg J."/>
            <person name="Griggs A."/>
            <person name="Gujja S."/>
            <person name="Hansen M."/>
            <person name="Howarth C."/>
            <person name="Imamovic A."/>
            <person name="Ireland A."/>
            <person name="Larimer J."/>
            <person name="McCowan C."/>
            <person name="Murphy C."/>
            <person name="Pearson M."/>
            <person name="Poon T.W."/>
            <person name="Priest M."/>
            <person name="Roberts A."/>
            <person name="Saif S."/>
            <person name="Shea T."/>
            <person name="Sykes S."/>
            <person name="Wortman J."/>
            <person name="Nusbaum C."/>
            <person name="Birren B."/>
        </authorList>
    </citation>
    <scope>NUCLEOTIDE SEQUENCE [LARGE SCALE GENOMIC DNA]</scope>
    <source>
        <strain evidence="1 2">INRA-310</strain>
    </source>
</reference>
<proteinExistence type="predicted"/>
<protein>
    <submittedName>
        <fullName evidence="1">Uncharacterized protein</fullName>
    </submittedName>
</protein>
<dbReference type="AlphaFoldDB" id="W2Q762"/>
<organism evidence="1 2">
    <name type="scientific">Phytophthora nicotianae (strain INRA-310)</name>
    <name type="common">Phytophthora parasitica</name>
    <dbReference type="NCBI Taxonomy" id="761204"/>
    <lineage>
        <taxon>Eukaryota</taxon>
        <taxon>Sar</taxon>
        <taxon>Stramenopiles</taxon>
        <taxon>Oomycota</taxon>
        <taxon>Peronosporomycetes</taxon>
        <taxon>Peronosporales</taxon>
        <taxon>Peronosporaceae</taxon>
        <taxon>Phytophthora</taxon>
    </lineage>
</organism>
<evidence type="ECO:0000313" key="1">
    <source>
        <dbReference type="EMBL" id="ETN08384.1"/>
    </source>
</evidence>
<accession>W2Q762</accession>
<dbReference type="VEuPathDB" id="FungiDB:PPTG_23009"/>
<gene>
    <name evidence="1" type="ORF">PPTG_23009</name>
</gene>